<protein>
    <submittedName>
        <fullName evidence="1">Uncharacterized protein</fullName>
    </submittedName>
</protein>
<accession>A0A7K0EIW4</accession>
<evidence type="ECO:0000313" key="2">
    <source>
        <dbReference type="Proteomes" id="UP000441754"/>
    </source>
</evidence>
<dbReference type="AlphaFoldDB" id="A0A7K0EIW4"/>
<keyword evidence="2" id="KW-1185">Reference proteome</keyword>
<dbReference type="EMBL" id="WJXZ01000006">
    <property type="protein sequence ID" value="MRS61800.1"/>
    <property type="molecule type" value="Genomic_DNA"/>
</dbReference>
<evidence type="ECO:0000313" key="1">
    <source>
        <dbReference type="EMBL" id="MRS61800.1"/>
    </source>
</evidence>
<sequence>MYEHQKPITAPLASGEVVHHTALLFGSHYLKVTEVDTAGVVLVPCDPKGNSTRSSSVYMRHHKIVGKADWKKVEWHRMPPTKTV</sequence>
<organism evidence="1 2">
    <name type="scientific">Larkinella terrae</name>
    <dbReference type="NCBI Taxonomy" id="2025311"/>
    <lineage>
        <taxon>Bacteria</taxon>
        <taxon>Pseudomonadati</taxon>
        <taxon>Bacteroidota</taxon>
        <taxon>Cytophagia</taxon>
        <taxon>Cytophagales</taxon>
        <taxon>Spirosomataceae</taxon>
        <taxon>Larkinella</taxon>
    </lineage>
</organism>
<gene>
    <name evidence="1" type="ORF">GJJ30_10920</name>
</gene>
<reference evidence="1 2" key="1">
    <citation type="journal article" date="2018" name="Antonie Van Leeuwenhoek">
        <title>Larkinella terrae sp. nov., isolated from soil on Jeju Island, South Korea.</title>
        <authorList>
            <person name="Ten L.N."/>
            <person name="Jeon J."/>
            <person name="Park S.J."/>
            <person name="Park S."/>
            <person name="Lee S.Y."/>
            <person name="Kim M.K."/>
            <person name="Jung H.Y."/>
        </authorList>
    </citation>
    <scope>NUCLEOTIDE SEQUENCE [LARGE SCALE GENOMIC DNA]</scope>
    <source>
        <strain evidence="1 2">KCTC 52001</strain>
    </source>
</reference>
<proteinExistence type="predicted"/>
<name>A0A7K0EIW4_9BACT</name>
<comment type="caution">
    <text evidence="1">The sequence shown here is derived from an EMBL/GenBank/DDBJ whole genome shotgun (WGS) entry which is preliminary data.</text>
</comment>
<dbReference type="Proteomes" id="UP000441754">
    <property type="component" value="Unassembled WGS sequence"/>
</dbReference>
<dbReference type="RefSeq" id="WP_154175192.1">
    <property type="nucleotide sequence ID" value="NZ_WJXZ01000006.1"/>
</dbReference>